<protein>
    <submittedName>
        <fullName evidence="1">Uncharacterized protein</fullName>
    </submittedName>
</protein>
<gene>
    <name evidence="1" type="ORF">EB796_006813</name>
</gene>
<comment type="caution">
    <text evidence="1">The sequence shown here is derived from an EMBL/GenBank/DDBJ whole genome shotgun (WGS) entry which is preliminary data.</text>
</comment>
<organism evidence="1 2">
    <name type="scientific">Bugula neritina</name>
    <name type="common">Brown bryozoan</name>
    <name type="synonym">Sertularia neritina</name>
    <dbReference type="NCBI Taxonomy" id="10212"/>
    <lineage>
        <taxon>Eukaryota</taxon>
        <taxon>Metazoa</taxon>
        <taxon>Spiralia</taxon>
        <taxon>Lophotrochozoa</taxon>
        <taxon>Bryozoa</taxon>
        <taxon>Gymnolaemata</taxon>
        <taxon>Cheilostomatida</taxon>
        <taxon>Flustrina</taxon>
        <taxon>Buguloidea</taxon>
        <taxon>Bugulidae</taxon>
        <taxon>Bugula</taxon>
    </lineage>
</organism>
<sequence length="271" mass="29576">MSHIIDLSVTRTSLISPLLAHPGVARMMVSKIQEKGFHVFDCIRGGNSAVRSFVSELVQSNVGFTGGKQGIQHDSLDETALSAIVGKCFLCFSMLRAAPTSLKDSVKAAFKPVPQADRVRLVELLLEIGSCHSELAQLVDLLESDGSAVSEDEAIQEVMRIANQCTSLEPVQMVCAALASLDEETRYYLSSVELRNLSFVLDLIATTFEGETVALEDPRLLALFSESRTRDLLIAALDYQVCNEGLLPAPGSYELLEATFMALKIFNFILE</sequence>
<dbReference type="EMBL" id="VXIV02000978">
    <property type="protein sequence ID" value="KAF6034863.1"/>
    <property type="molecule type" value="Genomic_DNA"/>
</dbReference>
<dbReference type="Proteomes" id="UP000593567">
    <property type="component" value="Unassembled WGS sequence"/>
</dbReference>
<evidence type="ECO:0000313" key="1">
    <source>
        <dbReference type="EMBL" id="KAF6034863.1"/>
    </source>
</evidence>
<evidence type="ECO:0000313" key="2">
    <source>
        <dbReference type="Proteomes" id="UP000593567"/>
    </source>
</evidence>
<accession>A0A7J7K9E8</accession>
<proteinExistence type="predicted"/>
<reference evidence="1" key="1">
    <citation type="submission" date="2020-06" db="EMBL/GenBank/DDBJ databases">
        <title>Draft genome of Bugula neritina, a colonial animal packing powerful symbionts and potential medicines.</title>
        <authorList>
            <person name="Rayko M."/>
        </authorList>
    </citation>
    <scope>NUCLEOTIDE SEQUENCE [LARGE SCALE GENOMIC DNA]</scope>
    <source>
        <strain evidence="1">Kwan_BN1</strain>
    </source>
</reference>
<dbReference type="AlphaFoldDB" id="A0A7J7K9E8"/>
<keyword evidence="2" id="KW-1185">Reference proteome</keyword>
<name>A0A7J7K9E8_BUGNE</name>